<evidence type="ECO:0000313" key="3">
    <source>
        <dbReference type="Proteomes" id="UP001207930"/>
    </source>
</evidence>
<comment type="caution">
    <text evidence="2">The sequence shown here is derived from an EMBL/GenBank/DDBJ whole genome shotgun (WGS) entry which is preliminary data.</text>
</comment>
<dbReference type="Gene3D" id="3.40.50.1820">
    <property type="entry name" value="alpha/beta hydrolase"/>
    <property type="match status" value="1"/>
</dbReference>
<dbReference type="CDD" id="cd00519">
    <property type="entry name" value="Lipase_3"/>
    <property type="match status" value="1"/>
</dbReference>
<dbReference type="InterPro" id="IPR002921">
    <property type="entry name" value="Fungal_lipase-type"/>
</dbReference>
<evidence type="ECO:0000259" key="1">
    <source>
        <dbReference type="Pfam" id="PF01764"/>
    </source>
</evidence>
<name>A0ABT3FTY3_9BACT</name>
<dbReference type="EMBL" id="JAPDDS010000014">
    <property type="protein sequence ID" value="MCW1887018.1"/>
    <property type="molecule type" value="Genomic_DNA"/>
</dbReference>
<dbReference type="InterPro" id="IPR051218">
    <property type="entry name" value="Sec_MonoDiacylglyc_Lipase"/>
</dbReference>
<dbReference type="Pfam" id="PF01764">
    <property type="entry name" value="Lipase_3"/>
    <property type="match status" value="1"/>
</dbReference>
<keyword evidence="3" id="KW-1185">Reference proteome</keyword>
<dbReference type="PANTHER" id="PTHR45856">
    <property type="entry name" value="ALPHA/BETA-HYDROLASES SUPERFAMILY PROTEIN"/>
    <property type="match status" value="1"/>
</dbReference>
<evidence type="ECO:0000313" key="2">
    <source>
        <dbReference type="EMBL" id="MCW1887018.1"/>
    </source>
</evidence>
<dbReference type="SUPFAM" id="SSF53474">
    <property type="entry name" value="alpha/beta-Hydrolases"/>
    <property type="match status" value="1"/>
</dbReference>
<dbReference type="Proteomes" id="UP001207930">
    <property type="component" value="Unassembled WGS sequence"/>
</dbReference>
<dbReference type="PANTHER" id="PTHR45856:SF24">
    <property type="entry name" value="FUNGAL LIPASE-LIKE DOMAIN-CONTAINING PROTEIN"/>
    <property type="match status" value="1"/>
</dbReference>
<accession>A0ABT3FTY3</accession>
<protein>
    <submittedName>
        <fullName evidence="2">Lipase family protein</fullName>
    </submittedName>
</protein>
<reference evidence="2 3" key="1">
    <citation type="submission" date="2022-10" db="EMBL/GenBank/DDBJ databases">
        <title>Luteolibacter flavescens strain MCCC 1K03193, whole genome shotgun sequencing project.</title>
        <authorList>
            <person name="Zhao G."/>
            <person name="Shen L."/>
        </authorList>
    </citation>
    <scope>NUCLEOTIDE SEQUENCE [LARGE SCALE GENOMIC DNA]</scope>
    <source>
        <strain evidence="2 3">MCCC 1K03193</strain>
    </source>
</reference>
<gene>
    <name evidence="2" type="ORF">OKA04_19925</name>
</gene>
<organism evidence="2 3">
    <name type="scientific">Luteolibacter flavescens</name>
    <dbReference type="NCBI Taxonomy" id="1859460"/>
    <lineage>
        <taxon>Bacteria</taxon>
        <taxon>Pseudomonadati</taxon>
        <taxon>Verrucomicrobiota</taxon>
        <taxon>Verrucomicrobiia</taxon>
        <taxon>Verrucomicrobiales</taxon>
        <taxon>Verrucomicrobiaceae</taxon>
        <taxon>Luteolibacter</taxon>
    </lineage>
</organism>
<feature type="domain" description="Fungal lipase-type" evidence="1">
    <location>
        <begin position="124"/>
        <end position="248"/>
    </location>
</feature>
<dbReference type="InterPro" id="IPR029058">
    <property type="entry name" value="AB_hydrolase_fold"/>
</dbReference>
<sequence>MSQECTVPLHIRISLGTPVPKATAAAALAVGKTRALATGRTTRDAAESTESARDSYLDKFSISSLTSRDFDWHAALSLALAARLAYANEEEVRRVTRGWGLGSCSFFDFDDTQCFLASSQHAVVVSFRGTENLGDWMSNLNVIGTTQSYGRVHRGFLGAFKVVEQQLLGELANHPGKKVLLTGHSLGGALALIAAAEWSDSIRPSWIHTFGQPAVGKKSFKDFLTARYDEKYYRFVNDQDVVPMIPPLYRHAGELIHYSEDGSLENALGSEELESLGIDFGTVNADTPMMTEAEFDQLRARLLLARSQQGGANLDKESVEQAVLESAGEEGVEGFLPSVSDHSMDLYVAKTARHAGF</sequence>
<proteinExistence type="predicted"/>
<dbReference type="RefSeq" id="WP_264502973.1">
    <property type="nucleotide sequence ID" value="NZ_JAPDDS010000014.1"/>
</dbReference>